<evidence type="ECO:0000313" key="3">
    <source>
        <dbReference type="WBParaSite" id="SSTP_0000857400.1"/>
    </source>
</evidence>
<dbReference type="InterPro" id="IPR019399">
    <property type="entry name" value="Parkin_co-regulated_protein"/>
</dbReference>
<dbReference type="PANTHER" id="PTHR21207:SF2">
    <property type="entry name" value="PARKIN COREGULATED GENE PROTEIN"/>
    <property type="match status" value="1"/>
</dbReference>
<name>A0A0K0EGG3_STRER</name>
<feature type="region of interest" description="Disordered" evidence="1">
    <location>
        <begin position="1"/>
        <end position="25"/>
    </location>
</feature>
<reference evidence="3" key="1">
    <citation type="submission" date="2015-08" db="UniProtKB">
        <authorList>
            <consortium name="WormBaseParasite"/>
        </authorList>
    </citation>
    <scope>IDENTIFICATION</scope>
</reference>
<dbReference type="WBParaSite" id="SSTP_0000857400.1">
    <property type="protein sequence ID" value="SSTP_0000857400.1"/>
    <property type="gene ID" value="SSTP_0000857400"/>
</dbReference>
<dbReference type="Proteomes" id="UP000035681">
    <property type="component" value="Unplaced"/>
</dbReference>
<dbReference type="AlphaFoldDB" id="A0A0K0EGG3"/>
<dbReference type="PANTHER" id="PTHR21207">
    <property type="entry name" value="PARKIN COREGULATED GENE PROTEIN PARK2 COREGULATED"/>
    <property type="match status" value="1"/>
</dbReference>
<dbReference type="GO" id="GO:0051879">
    <property type="term" value="F:Hsp90 protein binding"/>
    <property type="evidence" value="ECO:0007669"/>
    <property type="project" value="TreeGrafter"/>
</dbReference>
<dbReference type="Pfam" id="PF10274">
    <property type="entry name" value="ParcG"/>
    <property type="match status" value="1"/>
</dbReference>
<dbReference type="STRING" id="6248.A0A0K0EGG3"/>
<sequence>MARRSKSVNLSLKFEENESKQKKSDFIKNNKRSQITYEKEKPLIKLVPPFSIQSTQKNTEVLTLPCKYTKKMLFKNDNIDDVTKCMVNRFKNAYLDRHLPLQIVDGVGKKTILWNILLEEANVSTIKKLFQLVASGLPSFEFPYEIIALEAFDSLLSLPSIEHILIQVLTEVVLAIRKALDYGNDEKKIKILNIIIKMTKIRHIGTCLVPYYKQLLGPLRQPYSKIFLSNERMRRKNDLTYHLSHYIHKTLVALEESGGKNALVNICYLIPHYQSVFHY</sequence>
<keyword evidence="2" id="KW-1185">Reference proteome</keyword>
<feature type="compositionally biased region" description="Basic and acidic residues" evidence="1">
    <location>
        <begin position="13"/>
        <end position="25"/>
    </location>
</feature>
<proteinExistence type="predicted"/>
<organism evidence="3">
    <name type="scientific">Strongyloides stercoralis</name>
    <name type="common">Threadworm</name>
    <dbReference type="NCBI Taxonomy" id="6248"/>
    <lineage>
        <taxon>Eukaryota</taxon>
        <taxon>Metazoa</taxon>
        <taxon>Ecdysozoa</taxon>
        <taxon>Nematoda</taxon>
        <taxon>Chromadorea</taxon>
        <taxon>Rhabditida</taxon>
        <taxon>Tylenchina</taxon>
        <taxon>Panagrolaimomorpha</taxon>
        <taxon>Strongyloidoidea</taxon>
        <taxon>Strongyloididae</taxon>
        <taxon>Strongyloides</taxon>
    </lineage>
</organism>
<protein>
    <submittedName>
        <fullName evidence="3">Parkin coregulated gene protein homolog</fullName>
    </submittedName>
</protein>
<evidence type="ECO:0000313" key="2">
    <source>
        <dbReference type="Proteomes" id="UP000035681"/>
    </source>
</evidence>
<dbReference type="GO" id="GO:0030544">
    <property type="term" value="F:Hsp70 protein binding"/>
    <property type="evidence" value="ECO:0007669"/>
    <property type="project" value="TreeGrafter"/>
</dbReference>
<dbReference type="WBParaSite" id="TCONS_00014477.p1">
    <property type="protein sequence ID" value="TCONS_00014477.p1"/>
    <property type="gene ID" value="XLOC_009679"/>
</dbReference>
<accession>A0A0K0EGG3</accession>
<evidence type="ECO:0000256" key="1">
    <source>
        <dbReference type="SAM" id="MobiDB-lite"/>
    </source>
</evidence>